<sequence length="345" mass="38810">MVYPGATSIMNYLLGNMLKTGRATLVEEHEGKRAKLQTEDGNFIDTMFVSRKLQFLNGNTLVITSEGNAGYYELGCSGTPLELGYSVLSWNHPGFGGSTGVPFPEQEQRAIDVVIQYAIHKLGFSPDNIALFAWSIGGYTASWAAKSYPDIQFVVLDATFDDIVPLAIAKMPESWKNLVAATLRTYMNLHIAEQLVEYNGPVLLIRRTRDEIITTVAPPDRSPVISTNRGNHLLIKLLQHRYPSIVDSTTLPAIKDFLSKESYEQAAELEDRFVDLHECSNYFVPYVQSKELHFPLYVDCHRDVQLKIKLALFLVTVHMENFESTHCTPLPGHFFHKAWQPGSKL</sequence>
<feature type="domain" description="AB hydrolase-1" evidence="1">
    <location>
        <begin position="81"/>
        <end position="203"/>
    </location>
</feature>
<dbReference type="EMBL" id="CAJHNH020001712">
    <property type="protein sequence ID" value="CAG5124162.1"/>
    <property type="molecule type" value="Genomic_DNA"/>
</dbReference>
<gene>
    <name evidence="2" type="ORF">CUNI_LOCUS9720</name>
</gene>
<dbReference type="AlphaFoldDB" id="A0A8S3ZAY4"/>
<evidence type="ECO:0000259" key="1">
    <source>
        <dbReference type="Pfam" id="PF00561"/>
    </source>
</evidence>
<comment type="caution">
    <text evidence="2">The sequence shown here is derived from an EMBL/GenBank/DDBJ whole genome shotgun (WGS) entry which is preliminary data.</text>
</comment>
<dbReference type="GO" id="GO:0052651">
    <property type="term" value="P:monoacylglycerol catabolic process"/>
    <property type="evidence" value="ECO:0007669"/>
    <property type="project" value="TreeGrafter"/>
</dbReference>
<dbReference type="Pfam" id="PF00561">
    <property type="entry name" value="Abhydrolase_1"/>
    <property type="match status" value="1"/>
</dbReference>
<dbReference type="Proteomes" id="UP000678393">
    <property type="component" value="Unassembled WGS sequence"/>
</dbReference>
<dbReference type="GO" id="GO:0047372">
    <property type="term" value="F:monoacylglycerol lipase activity"/>
    <property type="evidence" value="ECO:0007669"/>
    <property type="project" value="TreeGrafter"/>
</dbReference>
<evidence type="ECO:0000313" key="2">
    <source>
        <dbReference type="EMBL" id="CAG5124162.1"/>
    </source>
</evidence>
<protein>
    <recommendedName>
        <fullName evidence="1">AB hydrolase-1 domain-containing protein</fullName>
    </recommendedName>
</protein>
<dbReference type="OrthoDB" id="6412627at2759"/>
<accession>A0A8S3ZAY4</accession>
<keyword evidence="3" id="KW-1185">Reference proteome</keyword>
<organism evidence="2 3">
    <name type="scientific">Candidula unifasciata</name>
    <dbReference type="NCBI Taxonomy" id="100452"/>
    <lineage>
        <taxon>Eukaryota</taxon>
        <taxon>Metazoa</taxon>
        <taxon>Spiralia</taxon>
        <taxon>Lophotrochozoa</taxon>
        <taxon>Mollusca</taxon>
        <taxon>Gastropoda</taxon>
        <taxon>Heterobranchia</taxon>
        <taxon>Euthyneura</taxon>
        <taxon>Panpulmonata</taxon>
        <taxon>Eupulmonata</taxon>
        <taxon>Stylommatophora</taxon>
        <taxon>Helicina</taxon>
        <taxon>Helicoidea</taxon>
        <taxon>Geomitridae</taxon>
        <taxon>Candidula</taxon>
    </lineage>
</organism>
<dbReference type="InterPro" id="IPR029058">
    <property type="entry name" value="AB_hydrolase_fold"/>
</dbReference>
<name>A0A8S3ZAY4_9EUPU</name>
<proteinExistence type="predicted"/>
<reference evidence="2" key="1">
    <citation type="submission" date="2021-04" db="EMBL/GenBank/DDBJ databases">
        <authorList>
            <consortium name="Molecular Ecology Group"/>
        </authorList>
    </citation>
    <scope>NUCLEOTIDE SEQUENCE</scope>
</reference>
<dbReference type="GO" id="GO:0006660">
    <property type="term" value="P:phosphatidylserine catabolic process"/>
    <property type="evidence" value="ECO:0007669"/>
    <property type="project" value="TreeGrafter"/>
</dbReference>
<dbReference type="PANTHER" id="PTHR12277">
    <property type="entry name" value="ALPHA/BETA HYDROLASE DOMAIN-CONTAINING PROTEIN"/>
    <property type="match status" value="1"/>
</dbReference>
<dbReference type="InterPro" id="IPR000073">
    <property type="entry name" value="AB_hydrolase_1"/>
</dbReference>
<dbReference type="SUPFAM" id="SSF53474">
    <property type="entry name" value="alpha/beta-Hydrolases"/>
    <property type="match status" value="1"/>
</dbReference>
<dbReference type="GO" id="GO:0012505">
    <property type="term" value="C:endomembrane system"/>
    <property type="evidence" value="ECO:0007669"/>
    <property type="project" value="TreeGrafter"/>
</dbReference>
<dbReference type="Gene3D" id="3.40.50.1820">
    <property type="entry name" value="alpha/beta hydrolase"/>
    <property type="match status" value="1"/>
</dbReference>
<dbReference type="PANTHER" id="PTHR12277:SF72">
    <property type="entry name" value="BAT5L PROTEIN"/>
    <property type="match status" value="1"/>
</dbReference>
<dbReference type="GO" id="GO:0004620">
    <property type="term" value="F:phospholipase activity"/>
    <property type="evidence" value="ECO:0007669"/>
    <property type="project" value="TreeGrafter"/>
</dbReference>
<evidence type="ECO:0000313" key="3">
    <source>
        <dbReference type="Proteomes" id="UP000678393"/>
    </source>
</evidence>